<comment type="caution">
    <text evidence="1">The sequence shown here is derived from an EMBL/GenBank/DDBJ whole genome shotgun (WGS) entry which is preliminary data.</text>
</comment>
<dbReference type="EMBL" id="JANBVB010001693">
    <property type="protein sequence ID" value="KAJ2889731.1"/>
    <property type="molecule type" value="Genomic_DNA"/>
</dbReference>
<dbReference type="Proteomes" id="UP001139981">
    <property type="component" value="Unassembled WGS sequence"/>
</dbReference>
<name>A0ACC1LXP9_9FUNG</name>
<organism evidence="1 2">
    <name type="scientific">Coemansia aciculifera</name>
    <dbReference type="NCBI Taxonomy" id="417176"/>
    <lineage>
        <taxon>Eukaryota</taxon>
        <taxon>Fungi</taxon>
        <taxon>Fungi incertae sedis</taxon>
        <taxon>Zoopagomycota</taxon>
        <taxon>Kickxellomycotina</taxon>
        <taxon>Kickxellomycetes</taxon>
        <taxon>Kickxellales</taxon>
        <taxon>Kickxellaceae</taxon>
        <taxon>Coemansia</taxon>
    </lineage>
</organism>
<reference evidence="1" key="1">
    <citation type="submission" date="2022-07" db="EMBL/GenBank/DDBJ databases">
        <title>Phylogenomic reconstructions and comparative analyses of Kickxellomycotina fungi.</title>
        <authorList>
            <person name="Reynolds N.K."/>
            <person name="Stajich J.E."/>
            <person name="Barry K."/>
            <person name="Grigoriev I.V."/>
            <person name="Crous P."/>
            <person name="Smith M.E."/>
        </authorList>
    </citation>
    <scope>NUCLEOTIDE SEQUENCE</scope>
    <source>
        <strain evidence="1">CBS 190363</strain>
    </source>
</reference>
<gene>
    <name evidence="1" type="ORF">IWW38_004532</name>
</gene>
<feature type="non-terminal residue" evidence="1">
    <location>
        <position position="1"/>
    </location>
</feature>
<accession>A0ACC1LXP9</accession>
<proteinExistence type="predicted"/>
<keyword evidence="2" id="KW-1185">Reference proteome</keyword>
<evidence type="ECO:0000313" key="2">
    <source>
        <dbReference type="Proteomes" id="UP001139981"/>
    </source>
</evidence>
<protein>
    <submittedName>
        <fullName evidence="1">Uncharacterized protein</fullName>
    </submittedName>
</protein>
<evidence type="ECO:0000313" key="1">
    <source>
        <dbReference type="EMBL" id="KAJ2889731.1"/>
    </source>
</evidence>
<sequence>VRVLGAPSATAPALASRIVLPDSFYEAGSDDLRILATAQRARVAESEKGFSSREKQEEEERRRHAEFKTKHSRSLIRFRFPDQVQIQAAFHAHRETVAELYAFLDQILADPRALESLVIQPPALNLDTLRSTSLFDAKLAPTAVVHVRLAAGVQMSTLRLVHDAVAALTEELVIPSPDLVDTPSPENTASETPKSQQQQAPAPQFAISSSAAASTSDGPKMPKWFLAGQKR</sequence>